<evidence type="ECO:0000313" key="3">
    <source>
        <dbReference type="Proteomes" id="UP000264980"/>
    </source>
</evidence>
<organism evidence="2 3">
    <name type="scientific">Erwinia tracheiphila</name>
    <dbReference type="NCBI Taxonomy" id="65700"/>
    <lineage>
        <taxon>Bacteria</taxon>
        <taxon>Pseudomonadati</taxon>
        <taxon>Pseudomonadota</taxon>
        <taxon>Gammaproteobacteria</taxon>
        <taxon>Enterobacterales</taxon>
        <taxon>Erwiniaceae</taxon>
        <taxon>Erwinia</taxon>
    </lineage>
</organism>
<feature type="compositionally biased region" description="Basic and acidic residues" evidence="1">
    <location>
        <begin position="242"/>
        <end position="253"/>
    </location>
</feature>
<dbReference type="RefSeq" id="WP_233481577.1">
    <property type="nucleotide sequence ID" value="NZ_CP013970.1"/>
</dbReference>
<dbReference type="Proteomes" id="UP000264980">
    <property type="component" value="Chromosome"/>
</dbReference>
<evidence type="ECO:0000313" key="2">
    <source>
        <dbReference type="EMBL" id="AXF76092.1"/>
    </source>
</evidence>
<protein>
    <recommendedName>
        <fullName evidence="4">Cell envelope biogenesis protein TolA</fullName>
    </recommendedName>
</protein>
<evidence type="ECO:0008006" key="4">
    <source>
        <dbReference type="Google" id="ProtNLM"/>
    </source>
</evidence>
<feature type="region of interest" description="Disordered" evidence="1">
    <location>
        <begin position="163"/>
        <end position="198"/>
    </location>
</feature>
<reference evidence="3" key="1">
    <citation type="submission" date="2016-01" db="EMBL/GenBank/DDBJ databases">
        <authorList>
            <person name="Shapiro L."/>
        </authorList>
    </citation>
    <scope>NUCLEOTIDE SEQUENCE [LARGE SCALE GENOMIC DNA]</scope>
    <source>
        <strain evidence="3">MDcuke</strain>
    </source>
</reference>
<feature type="region of interest" description="Disordered" evidence="1">
    <location>
        <begin position="242"/>
        <end position="263"/>
    </location>
</feature>
<evidence type="ECO:0000256" key="1">
    <source>
        <dbReference type="SAM" id="MobiDB-lite"/>
    </source>
</evidence>
<accession>A0A345CRM5</accession>
<name>A0A345CRM5_9GAMM</name>
<gene>
    <name evidence="2" type="ORF">AV903_08575</name>
</gene>
<sequence>MSETTELAVLEIKPEQAPTLYVPNGLDSYLEHIRSMAKETPDVTTAKGRDRIGSLARQVASSKKAIEEPGRAYLKRLKEAVKPAEDELRRFTRECDAIRDSILAPRAEWEAEQERIKAEEQMIAWHTEALEMNATHDKAAAERFEADHELALLMNKDIDRERAEAKAEAERQRIAHEEELKRQSVEQAKQEAEAAAKREADLKAAAELAERNRIEAQERAEREARKAQVRVARQAQEAREQEAIAAERRKAEQAESAQLAEEKRVADEAAARAANERHRKAIGADVVKALMEHAGLNREQAIATLAALKDNKIPHTAINY</sequence>
<dbReference type="EMBL" id="CP013970">
    <property type="protein sequence ID" value="AXF76092.1"/>
    <property type="molecule type" value="Genomic_DNA"/>
</dbReference>
<dbReference type="AlphaFoldDB" id="A0A345CRM5"/>
<proteinExistence type="predicted"/>